<proteinExistence type="predicted"/>
<dbReference type="RefSeq" id="WP_124237335.1">
    <property type="nucleotide sequence ID" value="NZ_JBHUFI010000013.1"/>
</dbReference>
<dbReference type="EMBL" id="RQJX01000015">
    <property type="protein sequence ID" value="RQN03072.1"/>
    <property type="molecule type" value="Genomic_DNA"/>
</dbReference>
<evidence type="ECO:0000256" key="1">
    <source>
        <dbReference type="SAM" id="MobiDB-lite"/>
    </source>
</evidence>
<sequence length="79" mass="8238">MGRMIIHVSKARGPIRDLVIANVAGLPATSSLVLGRTPLPCRAALPTTSGTMDAPCASTTRDPVGPSSRLRPTWVMTPS</sequence>
<evidence type="ECO:0000313" key="3">
    <source>
        <dbReference type="Proteomes" id="UP000275225"/>
    </source>
</evidence>
<dbReference type="AlphaFoldDB" id="A0A3N6WDK4"/>
<evidence type="ECO:0000313" key="2">
    <source>
        <dbReference type="EMBL" id="RQN03072.1"/>
    </source>
</evidence>
<reference evidence="2 3" key="1">
    <citation type="submission" date="2018-11" db="EMBL/GenBank/DDBJ databases">
        <authorList>
            <person name="Li F."/>
        </authorList>
    </citation>
    <scope>NUCLEOTIDE SEQUENCE [LARGE SCALE GENOMIC DNA]</scope>
    <source>
        <strain evidence="2 3">YS17T</strain>
    </source>
</reference>
<name>A0A3N6WDK4_9ACTN</name>
<feature type="compositionally biased region" description="Polar residues" evidence="1">
    <location>
        <begin position="46"/>
        <end position="61"/>
    </location>
</feature>
<protein>
    <submittedName>
        <fullName evidence="2">Uncharacterized protein</fullName>
    </submittedName>
</protein>
<gene>
    <name evidence="2" type="ORF">EHW97_11610</name>
</gene>
<dbReference type="Proteomes" id="UP000275225">
    <property type="component" value="Unassembled WGS sequence"/>
</dbReference>
<organism evidence="2 3">
    <name type="scientific">Aeromicrobium camelliae</name>
    <dbReference type="NCBI Taxonomy" id="1538144"/>
    <lineage>
        <taxon>Bacteria</taxon>
        <taxon>Bacillati</taxon>
        <taxon>Actinomycetota</taxon>
        <taxon>Actinomycetes</taxon>
        <taxon>Propionibacteriales</taxon>
        <taxon>Nocardioidaceae</taxon>
        <taxon>Aeromicrobium</taxon>
    </lineage>
</organism>
<accession>A0A3N6WDK4</accession>
<feature type="region of interest" description="Disordered" evidence="1">
    <location>
        <begin position="45"/>
        <end position="79"/>
    </location>
</feature>
<comment type="caution">
    <text evidence="2">The sequence shown here is derived from an EMBL/GenBank/DDBJ whole genome shotgun (WGS) entry which is preliminary data.</text>
</comment>
<keyword evidence="3" id="KW-1185">Reference proteome</keyword>